<reference evidence="1" key="1">
    <citation type="journal article" date="2015" name="Nature">
        <title>Complex archaea that bridge the gap between prokaryotes and eukaryotes.</title>
        <authorList>
            <person name="Spang A."/>
            <person name="Saw J.H."/>
            <person name="Jorgensen S.L."/>
            <person name="Zaremba-Niedzwiedzka K."/>
            <person name="Martijn J."/>
            <person name="Lind A.E."/>
            <person name="van Eijk R."/>
            <person name="Schleper C."/>
            <person name="Guy L."/>
            <person name="Ettema T.J."/>
        </authorList>
    </citation>
    <scope>NUCLEOTIDE SEQUENCE</scope>
</reference>
<organism evidence="1">
    <name type="scientific">marine sediment metagenome</name>
    <dbReference type="NCBI Taxonomy" id="412755"/>
    <lineage>
        <taxon>unclassified sequences</taxon>
        <taxon>metagenomes</taxon>
        <taxon>ecological metagenomes</taxon>
    </lineage>
</organism>
<comment type="caution">
    <text evidence="1">The sequence shown here is derived from an EMBL/GenBank/DDBJ whole genome shotgun (WGS) entry which is preliminary data.</text>
</comment>
<protein>
    <submittedName>
        <fullName evidence="1">Uncharacterized protein</fullName>
    </submittedName>
</protein>
<dbReference type="AlphaFoldDB" id="A0A0F9RD24"/>
<name>A0A0F9RD24_9ZZZZ</name>
<accession>A0A0F9RD24</accession>
<sequence length="109" mass="12697">MNDMREKIANVMYYDRSLKTGKENWKAEVDIVKDVYLRRADQVLSLETKTHRIAVIKKGKSPLLGDEEIKRAIDKGVSEDMNIDPEPEQLYKYAVQAQKKLSDEYYKGD</sequence>
<proteinExistence type="predicted"/>
<gene>
    <name evidence="1" type="ORF">LCGC14_0988720</name>
</gene>
<evidence type="ECO:0000313" key="1">
    <source>
        <dbReference type="EMBL" id="KKN15183.1"/>
    </source>
</evidence>
<dbReference type="EMBL" id="LAZR01003738">
    <property type="protein sequence ID" value="KKN15183.1"/>
    <property type="molecule type" value="Genomic_DNA"/>
</dbReference>